<sequence>MKSDKIPGKDFIVVDVRDDDYPGGNVKGSLNKPSNGFLTSVDDLVKDTKDVPLIYDETRKEVLKNGDIPHEVAVLRGGFTQFQAKFKDDPTLVENWDKEVWEQEWSGH</sequence>
<dbReference type="SUPFAM" id="SSF52821">
    <property type="entry name" value="Rhodanese/Cell cycle control phosphatase"/>
    <property type="match status" value="1"/>
</dbReference>
<name>A0A9P7G9I1_9AGAR</name>
<keyword evidence="2" id="KW-1185">Reference proteome</keyword>
<dbReference type="Gene3D" id="3.40.250.10">
    <property type="entry name" value="Rhodanese-like domain"/>
    <property type="match status" value="1"/>
</dbReference>
<dbReference type="AlphaFoldDB" id="A0A9P7G9I1"/>
<evidence type="ECO:0000313" key="1">
    <source>
        <dbReference type="EMBL" id="KAG5646517.1"/>
    </source>
</evidence>
<protein>
    <recommendedName>
        <fullName evidence="3">Rhodanese domain-containing protein</fullName>
    </recommendedName>
</protein>
<evidence type="ECO:0008006" key="3">
    <source>
        <dbReference type="Google" id="ProtNLM"/>
    </source>
</evidence>
<reference evidence="1" key="2">
    <citation type="submission" date="2021-10" db="EMBL/GenBank/DDBJ databases">
        <title>Phylogenomics reveals ancestral predisposition of the termite-cultivated fungus Termitomyces towards a domesticated lifestyle.</title>
        <authorList>
            <person name="Auxier B."/>
            <person name="Grum-Grzhimaylo A."/>
            <person name="Cardenas M.E."/>
            <person name="Lodge J.D."/>
            <person name="Laessoe T."/>
            <person name="Pedersen O."/>
            <person name="Smith M.E."/>
            <person name="Kuyper T.W."/>
            <person name="Franco-Molano E.A."/>
            <person name="Baroni T.J."/>
            <person name="Aanen D.K."/>
        </authorList>
    </citation>
    <scope>NUCLEOTIDE SEQUENCE</scope>
    <source>
        <strain evidence="1">AP01</strain>
        <tissue evidence="1">Mycelium</tissue>
    </source>
</reference>
<reference evidence="1" key="1">
    <citation type="submission" date="2020-07" db="EMBL/GenBank/DDBJ databases">
        <authorList>
            <person name="Nieuwenhuis M."/>
            <person name="Van De Peppel L.J.J."/>
        </authorList>
    </citation>
    <scope>NUCLEOTIDE SEQUENCE</scope>
    <source>
        <strain evidence="1">AP01</strain>
        <tissue evidence="1">Mycelium</tissue>
    </source>
</reference>
<dbReference type="EMBL" id="JABCKV010000020">
    <property type="protein sequence ID" value="KAG5646517.1"/>
    <property type="molecule type" value="Genomic_DNA"/>
</dbReference>
<proteinExistence type="predicted"/>
<dbReference type="InterPro" id="IPR036873">
    <property type="entry name" value="Rhodanese-like_dom_sf"/>
</dbReference>
<dbReference type="OrthoDB" id="102559at2759"/>
<organism evidence="1 2">
    <name type="scientific">Asterophora parasitica</name>
    <dbReference type="NCBI Taxonomy" id="117018"/>
    <lineage>
        <taxon>Eukaryota</taxon>
        <taxon>Fungi</taxon>
        <taxon>Dikarya</taxon>
        <taxon>Basidiomycota</taxon>
        <taxon>Agaricomycotina</taxon>
        <taxon>Agaricomycetes</taxon>
        <taxon>Agaricomycetidae</taxon>
        <taxon>Agaricales</taxon>
        <taxon>Tricholomatineae</taxon>
        <taxon>Lyophyllaceae</taxon>
        <taxon>Asterophora</taxon>
    </lineage>
</organism>
<evidence type="ECO:0000313" key="2">
    <source>
        <dbReference type="Proteomes" id="UP000775547"/>
    </source>
</evidence>
<dbReference type="Proteomes" id="UP000775547">
    <property type="component" value="Unassembled WGS sequence"/>
</dbReference>
<comment type="caution">
    <text evidence="1">The sequence shown here is derived from an EMBL/GenBank/DDBJ whole genome shotgun (WGS) entry which is preliminary data.</text>
</comment>
<gene>
    <name evidence="1" type="ORF">DXG03_003284</name>
</gene>
<accession>A0A9P7G9I1</accession>